<reference evidence="2 3" key="1">
    <citation type="submission" date="2015-09" db="EMBL/GenBank/DDBJ databases">
        <title>Draft genome of a European isolate of the apple canker pathogen Neonectria ditissima.</title>
        <authorList>
            <person name="Gomez-Cortecero A."/>
            <person name="Harrison R.J."/>
            <person name="Armitage A.D."/>
        </authorList>
    </citation>
    <scope>NUCLEOTIDE SEQUENCE [LARGE SCALE GENOMIC DNA]</scope>
    <source>
        <strain evidence="2 3">R09/05</strain>
    </source>
</reference>
<comment type="caution">
    <text evidence="2">The sequence shown here is derived from an EMBL/GenBank/DDBJ whole genome shotgun (WGS) entry which is preliminary data.</text>
</comment>
<organism evidence="2 3">
    <name type="scientific">Neonectria ditissima</name>
    <dbReference type="NCBI Taxonomy" id="78410"/>
    <lineage>
        <taxon>Eukaryota</taxon>
        <taxon>Fungi</taxon>
        <taxon>Dikarya</taxon>
        <taxon>Ascomycota</taxon>
        <taxon>Pezizomycotina</taxon>
        <taxon>Sordariomycetes</taxon>
        <taxon>Hypocreomycetidae</taxon>
        <taxon>Hypocreales</taxon>
        <taxon>Nectriaceae</taxon>
        <taxon>Neonectria</taxon>
    </lineage>
</organism>
<dbReference type="AlphaFoldDB" id="A0A0P7B739"/>
<feature type="compositionally biased region" description="Acidic residues" evidence="1">
    <location>
        <begin position="1"/>
        <end position="16"/>
    </location>
</feature>
<proteinExistence type="predicted"/>
<feature type="region of interest" description="Disordered" evidence="1">
    <location>
        <begin position="192"/>
        <end position="229"/>
    </location>
</feature>
<name>A0A0P7B739_9HYPO</name>
<keyword evidence="3" id="KW-1185">Reference proteome</keyword>
<evidence type="ECO:0000313" key="2">
    <source>
        <dbReference type="EMBL" id="KPM42382.1"/>
    </source>
</evidence>
<feature type="region of interest" description="Disordered" evidence="1">
    <location>
        <begin position="1"/>
        <end position="46"/>
    </location>
</feature>
<sequence length="229" mass="23479">EDDDYDHDDNDDDDEREPMTTMPATPAKRKAGEEGAAASGDVTPAPSGAVRDIPCSACVTRMGKDGAAGLCRDQVNAAAGGCAACARVHKTCVPLPFPAVAAARALVEALLRESAGGDEEELKKLKEAALRAKSRAPKRARVAPVAATTGPTSDQLDELVSGINRIAGVLERLEHIAGPALALMCRLSGPLGSPDLGGSRTGSDDDDDDDDDSDGGGAALADEEMEDGE</sequence>
<evidence type="ECO:0000313" key="3">
    <source>
        <dbReference type="Proteomes" id="UP000050424"/>
    </source>
</evidence>
<protein>
    <submittedName>
        <fullName evidence="2">Uncharacterized protein</fullName>
    </submittedName>
</protein>
<feature type="non-terminal residue" evidence="2">
    <location>
        <position position="1"/>
    </location>
</feature>
<evidence type="ECO:0000256" key="1">
    <source>
        <dbReference type="SAM" id="MobiDB-lite"/>
    </source>
</evidence>
<accession>A0A0P7B739</accession>
<gene>
    <name evidence="2" type="ORF">AK830_g4171</name>
</gene>
<dbReference type="EMBL" id="LKCW01000050">
    <property type="protein sequence ID" value="KPM42382.1"/>
    <property type="molecule type" value="Genomic_DNA"/>
</dbReference>
<dbReference type="Proteomes" id="UP000050424">
    <property type="component" value="Unassembled WGS sequence"/>
</dbReference>
<feature type="compositionally biased region" description="Acidic residues" evidence="1">
    <location>
        <begin position="204"/>
        <end position="214"/>
    </location>
</feature>